<comment type="caution">
    <text evidence="3">The sequence shown here is derived from an EMBL/GenBank/DDBJ whole genome shotgun (WGS) entry which is preliminary data.</text>
</comment>
<keyword evidence="2" id="KW-0732">Signal</keyword>
<feature type="region of interest" description="Disordered" evidence="1">
    <location>
        <begin position="26"/>
        <end position="145"/>
    </location>
</feature>
<organism evidence="3 4">
    <name type="scientific">Pseudarthrobacter scleromae</name>
    <dbReference type="NCBI Taxonomy" id="158897"/>
    <lineage>
        <taxon>Bacteria</taxon>
        <taxon>Bacillati</taxon>
        <taxon>Actinomycetota</taxon>
        <taxon>Actinomycetes</taxon>
        <taxon>Micrococcales</taxon>
        <taxon>Micrococcaceae</taxon>
        <taxon>Pseudarthrobacter</taxon>
    </lineage>
</organism>
<evidence type="ECO:0000313" key="3">
    <source>
        <dbReference type="EMBL" id="GGI87590.1"/>
    </source>
</evidence>
<dbReference type="Proteomes" id="UP000658754">
    <property type="component" value="Unassembled WGS sequence"/>
</dbReference>
<gene>
    <name evidence="3" type="ORF">GCM10007175_26040</name>
</gene>
<feature type="compositionally biased region" description="Low complexity" evidence="1">
    <location>
        <begin position="32"/>
        <end position="49"/>
    </location>
</feature>
<accession>A0ABQ2CHK1</accession>
<feature type="compositionally biased region" description="Pro residues" evidence="1">
    <location>
        <begin position="83"/>
        <end position="145"/>
    </location>
</feature>
<evidence type="ECO:0000256" key="2">
    <source>
        <dbReference type="SAM" id="SignalP"/>
    </source>
</evidence>
<sequence>MHSCSRRPIALTWAVTLALLLSACMATGGDGEPAPSNSTSQSSQPTESGSPGGNPTSGGARSQSPSPEQGQERPVPGGQQRPDPGPPPAQPPAQPPGPPAPNQPPGPPAPAQPPAAPAAPAPPAPPAANQPPAPPPGPPAPQLPPVPETVVLDWLPIGPVGRGDPIWYRNLRGMDCGSLPEYAGPFNTVEEASKTLCLGLTGDQAAWEAGASALDTMPPPFEGDCWSATALEILRTIAVVRQQNPGVSVELAPRRGTACPPELSGLEDSEGNSPPFLVCPGQAIVLSGNITGLPTGTVRSVYVGTRTATVLQRQSFIDTNHPLEFYFLAPPLDPGQPTTAEVSIADADWPVSGSASFEYATDQGTCPQAPGTAP</sequence>
<name>A0ABQ2CHK1_9MICC</name>
<protein>
    <submittedName>
        <fullName evidence="3">Uncharacterized protein</fullName>
    </submittedName>
</protein>
<evidence type="ECO:0000256" key="1">
    <source>
        <dbReference type="SAM" id="MobiDB-lite"/>
    </source>
</evidence>
<keyword evidence="4" id="KW-1185">Reference proteome</keyword>
<reference evidence="4" key="1">
    <citation type="journal article" date="2019" name="Int. J. Syst. Evol. Microbiol.">
        <title>The Global Catalogue of Microorganisms (GCM) 10K type strain sequencing project: providing services to taxonomists for standard genome sequencing and annotation.</title>
        <authorList>
            <consortium name="The Broad Institute Genomics Platform"/>
            <consortium name="The Broad Institute Genome Sequencing Center for Infectious Disease"/>
            <person name="Wu L."/>
            <person name="Ma J."/>
        </authorList>
    </citation>
    <scope>NUCLEOTIDE SEQUENCE [LARGE SCALE GENOMIC DNA]</scope>
    <source>
        <strain evidence="4">CGMCC 1.3601</strain>
    </source>
</reference>
<dbReference type="PROSITE" id="PS51257">
    <property type="entry name" value="PROKAR_LIPOPROTEIN"/>
    <property type="match status" value="1"/>
</dbReference>
<feature type="signal peptide" evidence="2">
    <location>
        <begin position="1"/>
        <end position="28"/>
    </location>
</feature>
<dbReference type="EMBL" id="BMKV01000004">
    <property type="protein sequence ID" value="GGI87590.1"/>
    <property type="molecule type" value="Genomic_DNA"/>
</dbReference>
<feature type="chain" id="PRO_5046105223" evidence="2">
    <location>
        <begin position="29"/>
        <end position="374"/>
    </location>
</feature>
<feature type="compositionally biased region" description="Polar residues" evidence="1">
    <location>
        <begin position="60"/>
        <end position="69"/>
    </location>
</feature>
<proteinExistence type="predicted"/>
<evidence type="ECO:0000313" key="4">
    <source>
        <dbReference type="Proteomes" id="UP000658754"/>
    </source>
</evidence>